<comment type="subcellular location">
    <subcellularLocation>
        <location evidence="1">Cell outer membrane</location>
    </subcellularLocation>
</comment>
<feature type="domain" description="RagB/SusD" evidence="6">
    <location>
        <begin position="322"/>
        <end position="506"/>
    </location>
</feature>
<dbReference type="InterPro" id="IPR033985">
    <property type="entry name" value="SusD-like_N"/>
</dbReference>
<dbReference type="GO" id="GO:0009279">
    <property type="term" value="C:cell outer membrane"/>
    <property type="evidence" value="ECO:0007669"/>
    <property type="project" value="UniProtKB-SubCell"/>
</dbReference>
<keyword evidence="4" id="KW-0472">Membrane</keyword>
<keyword evidence="5" id="KW-0998">Cell outer membrane</keyword>
<protein>
    <submittedName>
        <fullName evidence="8">SusD family protein</fullName>
    </submittedName>
</protein>
<evidence type="ECO:0000313" key="9">
    <source>
        <dbReference type="Proteomes" id="UP000003874"/>
    </source>
</evidence>
<keyword evidence="9" id="KW-1185">Reference proteome</keyword>
<evidence type="ECO:0000256" key="3">
    <source>
        <dbReference type="ARBA" id="ARBA00022729"/>
    </source>
</evidence>
<evidence type="ECO:0000256" key="1">
    <source>
        <dbReference type="ARBA" id="ARBA00004442"/>
    </source>
</evidence>
<dbReference type="Pfam" id="PF14322">
    <property type="entry name" value="SusD-like_3"/>
    <property type="match status" value="1"/>
</dbReference>
<dbReference type="Pfam" id="PF07980">
    <property type="entry name" value="SusD_RagB"/>
    <property type="match status" value="1"/>
</dbReference>
<dbReference type="Gene3D" id="1.25.40.390">
    <property type="match status" value="1"/>
</dbReference>
<evidence type="ECO:0000256" key="5">
    <source>
        <dbReference type="ARBA" id="ARBA00023237"/>
    </source>
</evidence>
<evidence type="ECO:0000256" key="4">
    <source>
        <dbReference type="ARBA" id="ARBA00023136"/>
    </source>
</evidence>
<evidence type="ECO:0000313" key="8">
    <source>
        <dbReference type="EMBL" id="EFV04556.1"/>
    </source>
</evidence>
<evidence type="ECO:0000259" key="6">
    <source>
        <dbReference type="Pfam" id="PF07980"/>
    </source>
</evidence>
<dbReference type="STRING" id="888832.HMPREF9420_1351"/>
<dbReference type="SUPFAM" id="SSF48452">
    <property type="entry name" value="TPR-like"/>
    <property type="match status" value="1"/>
</dbReference>
<keyword evidence="3" id="KW-0732">Signal</keyword>
<sequence>MLTRNDFNKTEQHFSGQVNLLYRSGFVNQYTNAGSAYIGPFASISSMLTGYFRNSYEGQEQVCKFARELTRQAETNTVSGTMDGVWDVCYNAINIANSVINNINANGVKISDSAKKQLEAEAKFFRGMNYFFLVKVFGDVPLSTEAYYSASQNMQLERTSKTKVLALVEQDLTDAVNNLTVGTWQNNSHRITKYVAEMALTDMYMFIGNYEKAASCAKDIIQSGLYQLTKNDDRALKSAYNKLRTLDDLPEVIYAEEFDNAVSTSGWRPTYAFTSSATGVFDKYSIFERVFGPTGRFLNIYTDDDLRGQEKQFFATSYTNPNNGKSWNMPVFGNVTSSDPAYYDQIGCWYFFDEEADLYTSRGTKDWNIYRYAETLLDAAEALTHIQGVTAQAADYLAQVQSRALGQSVSTLKANLMNLSKEKFIELCWTERLREFPLEMKIWDDCVRTGKFPIISNILRSGEVVYVDLVGANNGAGAKIKQTDLLWPISLNEMQRNLKLTQNEGYQKSNKAE</sequence>
<dbReference type="HOGENOM" id="CLU_015553_1_3_10"/>
<dbReference type="InterPro" id="IPR012944">
    <property type="entry name" value="SusD_RagB_dom"/>
</dbReference>
<feature type="domain" description="SusD-like N-terminal" evidence="7">
    <location>
        <begin position="42"/>
        <end position="196"/>
    </location>
</feature>
<dbReference type="AlphaFoldDB" id="E6MPD3"/>
<reference evidence="8 9" key="1">
    <citation type="submission" date="2010-12" db="EMBL/GenBank/DDBJ databases">
        <authorList>
            <person name="Muzny D."/>
            <person name="Qin X."/>
            <person name="Deng J."/>
            <person name="Jiang H."/>
            <person name="Liu Y."/>
            <person name="Qu J."/>
            <person name="Song X.-Z."/>
            <person name="Zhang L."/>
            <person name="Thornton R."/>
            <person name="Coyle M."/>
            <person name="Francisco L."/>
            <person name="Jackson L."/>
            <person name="Javaid M."/>
            <person name="Korchina V."/>
            <person name="Kovar C."/>
            <person name="Mata R."/>
            <person name="Mathew T."/>
            <person name="Ngo R."/>
            <person name="Nguyen L."/>
            <person name="Nguyen N."/>
            <person name="Okwuonu G."/>
            <person name="Ongeri F."/>
            <person name="Pham C."/>
            <person name="Simmons D."/>
            <person name="Wilczek-Boney K."/>
            <person name="Hale W."/>
            <person name="Jakkamsetti A."/>
            <person name="Pham P."/>
            <person name="Ruth R."/>
            <person name="San Lucas F."/>
            <person name="Warren J."/>
            <person name="Zhang J."/>
            <person name="Zhao Z."/>
            <person name="Zhou C."/>
            <person name="Zhu D."/>
            <person name="Lee S."/>
            <person name="Bess C."/>
            <person name="Blankenburg K."/>
            <person name="Forbes L."/>
            <person name="Fu Q."/>
            <person name="Gubbala S."/>
            <person name="Hirani K."/>
            <person name="Jayaseelan J.C."/>
            <person name="Lara F."/>
            <person name="Munidasa M."/>
            <person name="Palculict T."/>
            <person name="Patil S."/>
            <person name="Pu L.-L."/>
            <person name="Saada N."/>
            <person name="Tang L."/>
            <person name="Weissenberger G."/>
            <person name="Zhu Y."/>
            <person name="Hemphill L."/>
            <person name="Shang Y."/>
            <person name="Youmans B."/>
            <person name="Ayvaz T."/>
            <person name="Ross M."/>
            <person name="Santibanez J."/>
            <person name="Aqrawi P."/>
            <person name="Gross S."/>
            <person name="Joshi V."/>
            <person name="Fowler G."/>
            <person name="Nazareth L."/>
            <person name="Reid J."/>
            <person name="Worley K."/>
            <person name="Petrosino J."/>
            <person name="Highlander S."/>
            <person name="Gibbs R."/>
        </authorList>
    </citation>
    <scope>NUCLEOTIDE SEQUENCE [LARGE SCALE GENOMIC DNA]</scope>
    <source>
        <strain evidence="8 9">DSM 15606</strain>
    </source>
</reference>
<dbReference type="OrthoDB" id="1016139at2"/>
<organism evidence="8 9">
    <name type="scientific">Segatella salivae DSM 15606</name>
    <dbReference type="NCBI Taxonomy" id="888832"/>
    <lineage>
        <taxon>Bacteria</taxon>
        <taxon>Pseudomonadati</taxon>
        <taxon>Bacteroidota</taxon>
        <taxon>Bacteroidia</taxon>
        <taxon>Bacteroidales</taxon>
        <taxon>Prevotellaceae</taxon>
        <taxon>Segatella</taxon>
    </lineage>
</organism>
<dbReference type="Proteomes" id="UP000003874">
    <property type="component" value="Unassembled WGS sequence"/>
</dbReference>
<dbReference type="InterPro" id="IPR011990">
    <property type="entry name" value="TPR-like_helical_dom_sf"/>
</dbReference>
<evidence type="ECO:0000259" key="7">
    <source>
        <dbReference type="Pfam" id="PF14322"/>
    </source>
</evidence>
<comment type="caution">
    <text evidence="8">The sequence shown here is derived from an EMBL/GenBank/DDBJ whole genome shotgun (WGS) entry which is preliminary data.</text>
</comment>
<proteinExistence type="inferred from homology"/>
<dbReference type="EMBL" id="AEQO01000116">
    <property type="protein sequence ID" value="EFV04556.1"/>
    <property type="molecule type" value="Genomic_DNA"/>
</dbReference>
<accession>E6MPD3</accession>
<comment type="similarity">
    <text evidence="2">Belongs to the SusD family.</text>
</comment>
<gene>
    <name evidence="8" type="ORF">HMPREF9420_1351</name>
</gene>
<dbReference type="eggNOG" id="COG0702">
    <property type="taxonomic scope" value="Bacteria"/>
</dbReference>
<name>E6MPD3_9BACT</name>
<evidence type="ECO:0000256" key="2">
    <source>
        <dbReference type="ARBA" id="ARBA00006275"/>
    </source>
</evidence>